<sequence>MHKLCLLAAVIALSACTVTRQAEVTDVDATSGIVRLTYGQAILQSARTDDYVANGTATKQCQQMGYATAVRFGQPVPTCSTTSGALCLNKTITIQYQCRGVAFTPATPGVY</sequence>
<evidence type="ECO:0000313" key="3">
    <source>
        <dbReference type="Proteomes" id="UP000251313"/>
    </source>
</evidence>
<dbReference type="EMBL" id="UAVL01000020">
    <property type="protein sequence ID" value="SQA65143.1"/>
    <property type="molecule type" value="Genomic_DNA"/>
</dbReference>
<protein>
    <recommendedName>
        <fullName evidence="4">YecR-like lipoprotein</fullName>
    </recommendedName>
</protein>
<keyword evidence="1" id="KW-0732">Signal</keyword>
<dbReference type="RefSeq" id="WP_006820465.1">
    <property type="nucleotide sequence ID" value="NZ_CABKQJ010000016.1"/>
</dbReference>
<reference evidence="2 3" key="1">
    <citation type="submission" date="2018-06" db="EMBL/GenBank/DDBJ databases">
        <authorList>
            <consortium name="Pathogen Informatics"/>
            <person name="Doyle S."/>
        </authorList>
    </citation>
    <scope>NUCLEOTIDE SEQUENCE [LARGE SCALE GENOMIC DNA]</scope>
    <source>
        <strain evidence="2 3">NCTC11967</strain>
    </source>
</reference>
<feature type="chain" id="PRO_5044322314" description="YecR-like lipoprotein" evidence="1">
    <location>
        <begin position="23"/>
        <end position="111"/>
    </location>
</feature>
<gene>
    <name evidence="2" type="ORF">NCTC11967_04169</name>
</gene>
<dbReference type="InterPro" id="IPR025731">
    <property type="entry name" value="YecR-like"/>
</dbReference>
<dbReference type="PROSITE" id="PS51257">
    <property type="entry name" value="PROKAR_LIPOPROTEIN"/>
    <property type="match status" value="1"/>
</dbReference>
<evidence type="ECO:0000313" key="2">
    <source>
        <dbReference type="EMBL" id="SQA65143.1"/>
    </source>
</evidence>
<comment type="caution">
    <text evidence="2">The sequence shown here is derived from an EMBL/GenBank/DDBJ whole genome shotgun (WGS) entry which is preliminary data.</text>
</comment>
<dbReference type="Proteomes" id="UP000251313">
    <property type="component" value="Unassembled WGS sequence"/>
</dbReference>
<name>A0AB38G2I0_9ENTR</name>
<feature type="signal peptide" evidence="1">
    <location>
        <begin position="1"/>
        <end position="22"/>
    </location>
</feature>
<organism evidence="2 3">
    <name type="scientific">Yokenella regensburgei</name>
    <dbReference type="NCBI Taxonomy" id="158877"/>
    <lineage>
        <taxon>Bacteria</taxon>
        <taxon>Pseudomonadati</taxon>
        <taxon>Pseudomonadota</taxon>
        <taxon>Gammaproteobacteria</taxon>
        <taxon>Enterobacterales</taxon>
        <taxon>Enterobacteriaceae</taxon>
        <taxon>Yokenella</taxon>
    </lineage>
</organism>
<proteinExistence type="predicted"/>
<accession>A0AB38G2I0</accession>
<dbReference type="Pfam" id="PF13992">
    <property type="entry name" value="YecR"/>
    <property type="match status" value="1"/>
</dbReference>
<dbReference type="AlphaFoldDB" id="A0AB38G2I0"/>
<evidence type="ECO:0008006" key="4">
    <source>
        <dbReference type="Google" id="ProtNLM"/>
    </source>
</evidence>
<evidence type="ECO:0000256" key="1">
    <source>
        <dbReference type="SAM" id="SignalP"/>
    </source>
</evidence>